<comment type="cofactor">
    <cofactor evidence="7">
        <name>Mg(2+)</name>
        <dbReference type="ChEBI" id="CHEBI:18420"/>
    </cofactor>
</comment>
<dbReference type="GO" id="GO:0044038">
    <property type="term" value="P:cell wall macromolecule biosynthetic process"/>
    <property type="evidence" value="ECO:0007669"/>
    <property type="project" value="TreeGrafter"/>
</dbReference>
<feature type="transmembrane region" description="Helical" evidence="8">
    <location>
        <begin position="203"/>
        <end position="224"/>
    </location>
</feature>
<dbReference type="CDD" id="cd06853">
    <property type="entry name" value="GT_WecA_like"/>
    <property type="match status" value="1"/>
</dbReference>
<evidence type="ECO:0000256" key="6">
    <source>
        <dbReference type="ARBA" id="ARBA00023136"/>
    </source>
</evidence>
<comment type="caution">
    <text evidence="9">The sequence shown here is derived from an EMBL/GenBank/DDBJ whole genome shotgun (WGS) entry which is preliminary data.</text>
</comment>
<feature type="transmembrane region" description="Helical" evidence="8">
    <location>
        <begin position="179"/>
        <end position="196"/>
    </location>
</feature>
<evidence type="ECO:0000256" key="1">
    <source>
        <dbReference type="ARBA" id="ARBA00004651"/>
    </source>
</evidence>
<keyword evidence="4 8" id="KW-0812">Transmembrane</keyword>
<feature type="transmembrane region" description="Helical" evidence="8">
    <location>
        <begin position="68"/>
        <end position="85"/>
    </location>
</feature>
<dbReference type="GO" id="GO:0071555">
    <property type="term" value="P:cell wall organization"/>
    <property type="evidence" value="ECO:0007669"/>
    <property type="project" value="TreeGrafter"/>
</dbReference>
<dbReference type="GO" id="GO:0005886">
    <property type="term" value="C:plasma membrane"/>
    <property type="evidence" value="ECO:0007669"/>
    <property type="project" value="UniProtKB-SubCell"/>
</dbReference>
<dbReference type="GO" id="GO:0046872">
    <property type="term" value="F:metal ion binding"/>
    <property type="evidence" value="ECO:0007669"/>
    <property type="project" value="UniProtKB-KW"/>
</dbReference>
<evidence type="ECO:0000256" key="2">
    <source>
        <dbReference type="ARBA" id="ARBA00022475"/>
    </source>
</evidence>
<keyword evidence="7" id="KW-0479">Metal-binding</keyword>
<evidence type="ECO:0000256" key="7">
    <source>
        <dbReference type="PIRSR" id="PIRSR600715-1"/>
    </source>
</evidence>
<organism evidence="9 10">
    <name type="scientific">Lederbergia citrisecunda</name>
    <dbReference type="NCBI Taxonomy" id="2833583"/>
    <lineage>
        <taxon>Bacteria</taxon>
        <taxon>Bacillati</taxon>
        <taxon>Bacillota</taxon>
        <taxon>Bacilli</taxon>
        <taxon>Bacillales</taxon>
        <taxon>Bacillaceae</taxon>
        <taxon>Lederbergia</taxon>
    </lineage>
</organism>
<feature type="transmembrane region" description="Helical" evidence="8">
    <location>
        <begin position="310"/>
        <end position="331"/>
    </location>
</feature>
<sequence length="352" mass="38990">MEYLYLIICFVASIIITPLVKKLALRYKITDKPSHRKVHNKVMPRLGGLAIYLSFIIGLIISRQDSEYLWPIIAGSTIIIITGILDDKFNLPPRYKLIGQFLAAIVAIRGGFDLEFINLPFGGKLEFGYFIVPITLLWIIGITNAINLIDGLDGLAAGVSAIALITLSIMAFIQGDIFVLSIALIILGSTLGFLLFNFYPAKIFMGDSGALFLGYMIAVLSLLGFKNVTFFSFVIPIIILGVPISDTFFAIIRRIINNKPISSPDKSHLHHRLLSSGFSHQQAVLIIYAIATMFSLAAVVFSMATVWGSLIIIVVLLFAIELFVEVMGLVGKDYKPLLKFMRPKPPSRYNDR</sequence>
<dbReference type="PANTHER" id="PTHR22926:SF3">
    <property type="entry name" value="UNDECAPRENYL-PHOSPHATE ALPHA-N-ACETYLGLUCOSAMINYL 1-PHOSPHATE TRANSFERASE"/>
    <property type="match status" value="1"/>
</dbReference>
<gene>
    <name evidence="9" type="ORF">KHA93_13545</name>
</gene>
<dbReference type="RefSeq" id="WP_213111213.1">
    <property type="nucleotide sequence ID" value="NZ_JAGYPJ010000001.1"/>
</dbReference>
<feature type="transmembrane region" description="Helical" evidence="8">
    <location>
        <begin position="97"/>
        <end position="121"/>
    </location>
</feature>
<feature type="binding site" evidence="7">
    <location>
        <position position="147"/>
    </location>
    <ligand>
        <name>Mg(2+)</name>
        <dbReference type="ChEBI" id="CHEBI:18420"/>
    </ligand>
</feature>
<feature type="transmembrane region" description="Helical" evidence="8">
    <location>
        <begin position="283"/>
        <end position="304"/>
    </location>
</feature>
<feature type="transmembrane region" description="Helical" evidence="8">
    <location>
        <begin position="230"/>
        <end position="252"/>
    </location>
</feature>
<dbReference type="InterPro" id="IPR018480">
    <property type="entry name" value="PNAcMuramoyl-5peptid_Trfase_CS"/>
</dbReference>
<dbReference type="AlphaFoldDB" id="A0A942YLH3"/>
<accession>A0A942YLH3</accession>
<feature type="transmembrane region" description="Helical" evidence="8">
    <location>
        <begin position="6"/>
        <end position="25"/>
    </location>
</feature>
<feature type="transmembrane region" description="Helical" evidence="8">
    <location>
        <begin position="127"/>
        <end position="148"/>
    </location>
</feature>
<dbReference type="PANTHER" id="PTHR22926">
    <property type="entry name" value="PHOSPHO-N-ACETYLMURAMOYL-PENTAPEPTIDE-TRANSFERASE"/>
    <property type="match status" value="1"/>
</dbReference>
<evidence type="ECO:0000256" key="5">
    <source>
        <dbReference type="ARBA" id="ARBA00022989"/>
    </source>
</evidence>
<dbReference type="GO" id="GO:0009103">
    <property type="term" value="P:lipopolysaccharide biosynthetic process"/>
    <property type="evidence" value="ECO:0007669"/>
    <property type="project" value="TreeGrafter"/>
</dbReference>
<feature type="binding site" evidence="7">
    <location>
        <position position="207"/>
    </location>
    <ligand>
        <name>Mg(2+)</name>
        <dbReference type="ChEBI" id="CHEBI:18420"/>
    </ligand>
</feature>
<dbReference type="InterPro" id="IPR000715">
    <property type="entry name" value="Glycosyl_transferase_4"/>
</dbReference>
<evidence type="ECO:0000256" key="4">
    <source>
        <dbReference type="ARBA" id="ARBA00022692"/>
    </source>
</evidence>
<keyword evidence="6 8" id="KW-0472">Membrane</keyword>
<name>A0A942YLH3_9BACI</name>
<dbReference type="Pfam" id="PF00953">
    <property type="entry name" value="Glycos_transf_4"/>
    <property type="match status" value="1"/>
</dbReference>
<proteinExistence type="predicted"/>
<evidence type="ECO:0000313" key="9">
    <source>
        <dbReference type="EMBL" id="MBS4200657.1"/>
    </source>
</evidence>
<evidence type="ECO:0000256" key="8">
    <source>
        <dbReference type="SAM" id="Phobius"/>
    </source>
</evidence>
<dbReference type="EMBL" id="JAGYPJ010000001">
    <property type="protein sequence ID" value="MBS4200657.1"/>
    <property type="molecule type" value="Genomic_DNA"/>
</dbReference>
<feature type="transmembrane region" description="Helical" evidence="8">
    <location>
        <begin position="46"/>
        <end position="62"/>
    </location>
</feature>
<dbReference type="GO" id="GO:0016780">
    <property type="term" value="F:phosphotransferase activity, for other substituted phosphate groups"/>
    <property type="evidence" value="ECO:0007669"/>
    <property type="project" value="InterPro"/>
</dbReference>
<keyword evidence="3 9" id="KW-0808">Transferase</keyword>
<feature type="transmembrane region" description="Helical" evidence="8">
    <location>
        <begin position="155"/>
        <end position="173"/>
    </location>
</feature>
<keyword evidence="2" id="KW-1003">Cell membrane</keyword>
<keyword evidence="7" id="KW-0460">Magnesium</keyword>
<dbReference type="Proteomes" id="UP000682713">
    <property type="component" value="Unassembled WGS sequence"/>
</dbReference>
<protein>
    <submittedName>
        <fullName evidence="9">Undecaprenyl/decaprenyl-phosphate alpha-N-acetylglucosaminyl 1-phosphate transferase</fullName>
    </submittedName>
</protein>
<dbReference type="PROSITE" id="PS01348">
    <property type="entry name" value="MRAY_2"/>
    <property type="match status" value="1"/>
</dbReference>
<reference evidence="9 10" key="1">
    <citation type="submission" date="2021-05" db="EMBL/GenBank/DDBJ databases">
        <title>Novel Bacillus species.</title>
        <authorList>
            <person name="Liu G."/>
        </authorList>
    </citation>
    <scope>NUCLEOTIDE SEQUENCE [LARGE SCALE GENOMIC DNA]</scope>
    <source>
        <strain evidence="9 10">FJAT-49732</strain>
    </source>
</reference>
<keyword evidence="10" id="KW-1185">Reference proteome</keyword>
<keyword evidence="5 8" id="KW-1133">Transmembrane helix</keyword>
<evidence type="ECO:0000313" key="10">
    <source>
        <dbReference type="Proteomes" id="UP000682713"/>
    </source>
</evidence>
<evidence type="ECO:0000256" key="3">
    <source>
        <dbReference type="ARBA" id="ARBA00022679"/>
    </source>
</evidence>
<comment type="subcellular location">
    <subcellularLocation>
        <location evidence="1">Cell membrane</location>
        <topology evidence="1">Multi-pass membrane protein</topology>
    </subcellularLocation>
</comment>